<keyword evidence="2" id="KW-1278">Translocase</keyword>
<dbReference type="EC" id="7.1.1.2" evidence="2"/>
<evidence type="ECO:0000256" key="2">
    <source>
        <dbReference type="RuleBase" id="RU004430"/>
    </source>
</evidence>
<dbReference type="GO" id="GO:0008137">
    <property type="term" value="F:NADH dehydrogenase (ubiquinone) activity"/>
    <property type="evidence" value="ECO:0007669"/>
    <property type="project" value="UniProtKB-UniRule"/>
</dbReference>
<feature type="transmembrane region" description="Helical" evidence="2">
    <location>
        <begin position="89"/>
        <end position="107"/>
    </location>
</feature>
<dbReference type="InterPro" id="IPR001457">
    <property type="entry name" value="NADH_UbQ/plastoQ_OxRdtase_su6"/>
</dbReference>
<comment type="function">
    <text evidence="2">Core subunit of the mitochondrial membrane respiratory chain NADH dehydrogenase (Complex I) which catalyzes electron transfer from NADH through the respiratory chain, using ubiquinone as an electron acceptor. Essential for the catalytic activity and assembly of complex I.</text>
</comment>
<keyword evidence="2" id="KW-0472">Membrane</keyword>
<keyword evidence="2 3" id="KW-0496">Mitochondrion</keyword>
<dbReference type="Pfam" id="PF00499">
    <property type="entry name" value="Oxidored_q3"/>
    <property type="match status" value="1"/>
</dbReference>
<comment type="subcellular location">
    <subcellularLocation>
        <location evidence="2">Mitochondrion membrane</location>
        <topology evidence="2">Multi-pass membrane protein</topology>
    </subcellularLocation>
</comment>
<feature type="transmembrane region" description="Helical" evidence="2">
    <location>
        <begin position="143"/>
        <end position="161"/>
    </location>
</feature>
<keyword evidence="2" id="KW-0812">Transmembrane</keyword>
<keyword evidence="2" id="KW-0679">Respiratory chain</keyword>
<dbReference type="InterPro" id="IPR042106">
    <property type="entry name" value="Nuo/plastoQ_OxRdtase_6_NuoJ"/>
</dbReference>
<dbReference type="PANTHER" id="PTHR33269:SF17">
    <property type="entry name" value="NADH-UBIQUINONE OXIDOREDUCTASE CHAIN 6"/>
    <property type="match status" value="1"/>
</dbReference>
<feature type="transmembrane region" description="Helical" evidence="2">
    <location>
        <begin position="57"/>
        <end position="83"/>
    </location>
</feature>
<dbReference type="PANTHER" id="PTHR33269">
    <property type="entry name" value="NADH-UBIQUINONE OXIDOREDUCTASE CHAIN 6"/>
    <property type="match status" value="1"/>
</dbReference>
<reference evidence="3" key="1">
    <citation type="journal article" date="1999" name="Plant Cell">
        <title>The complete mitochondrial DNA sequences of Nephroselmis olivacea and Pedinomonas minor: two radically different evolutionary patterns within the green algae.</title>
        <authorList>
            <person name="Turmel M."/>
            <person name="Lemieux C."/>
            <person name="Burger G."/>
            <person name="Lang B.F."/>
            <person name="Otis C."/>
            <person name="Plante I."/>
            <person name="Gray M.W."/>
        </authorList>
    </citation>
    <scope>NUCLEOTIDE SEQUENCE</scope>
    <source>
        <strain evidence="3">UTEX LB 1350</strain>
    </source>
</reference>
<dbReference type="GeneID" id="800405"/>
<keyword evidence="2" id="KW-0813">Transport</keyword>
<keyword evidence="3" id="KW-0560">Oxidoreductase</keyword>
<comment type="similarity">
    <text evidence="1 2">Belongs to the complex I subunit 6 family.</text>
</comment>
<accession>Q9ZY21</accession>
<dbReference type="GO" id="GO:0031966">
    <property type="term" value="C:mitochondrial membrane"/>
    <property type="evidence" value="ECO:0007669"/>
    <property type="project" value="UniProtKB-SubCell"/>
</dbReference>
<feature type="transmembrane region" description="Helical" evidence="2">
    <location>
        <begin position="31"/>
        <end position="50"/>
    </location>
</feature>
<dbReference type="AlphaFoldDB" id="Q9ZY21"/>
<keyword evidence="2" id="KW-0249">Electron transport</keyword>
<dbReference type="GO" id="GO:0016491">
    <property type="term" value="F:oxidoreductase activity"/>
    <property type="evidence" value="ECO:0007669"/>
    <property type="project" value="UniProtKB-KW"/>
</dbReference>
<evidence type="ECO:0000313" key="3">
    <source>
        <dbReference type="EMBL" id="AAD19673.1"/>
    </source>
</evidence>
<organism evidence="3">
    <name type="scientific">Pedinomonas minor</name>
    <name type="common">Green alga</name>
    <dbReference type="NCBI Taxonomy" id="3159"/>
    <lineage>
        <taxon>Eukaryota</taxon>
        <taxon>Viridiplantae</taxon>
        <taxon>Chlorophyta</taxon>
        <taxon>core chlorophytes</taxon>
        <taxon>Pedinophyceae</taxon>
        <taxon>Pedinomonadales</taxon>
        <taxon>Pedinomonadaceae</taxon>
        <taxon>Pedinomonas</taxon>
    </lineage>
</organism>
<keyword evidence="2" id="KW-0520">NAD</keyword>
<gene>
    <name evidence="3" type="primary">nad6</name>
</gene>
<keyword evidence="2" id="KW-1133">Transmembrane helix</keyword>
<comment type="catalytic activity">
    <reaction evidence="2">
        <text>a ubiquinone + NADH + 5 H(+)(in) = a ubiquinol + NAD(+) + 4 H(+)(out)</text>
        <dbReference type="Rhea" id="RHEA:29091"/>
        <dbReference type="Rhea" id="RHEA-COMP:9565"/>
        <dbReference type="Rhea" id="RHEA-COMP:9566"/>
        <dbReference type="ChEBI" id="CHEBI:15378"/>
        <dbReference type="ChEBI" id="CHEBI:16389"/>
        <dbReference type="ChEBI" id="CHEBI:17976"/>
        <dbReference type="ChEBI" id="CHEBI:57540"/>
        <dbReference type="ChEBI" id="CHEBI:57945"/>
        <dbReference type="EC" id="7.1.1.2"/>
    </reaction>
</comment>
<sequence length="190" mass="22103">MEMFTELIILFSLTFFFNLLSKTILTKNAILVALYIVGSFILAGLIYLLANFPFLGVILILVYVGAVVVLFLFVIMMIPLRIVFFENNFSIFFFNYFLWTVLLVFFFSSFDILSTSFELIFQSRTNLFQLLALIIYLDNVWYFLFAAFLLTISMIGAISITQTKSVNKNFKEIINIQLNKNYKSDFVLYS</sequence>
<name>Q9ZY21_PEDMN</name>
<dbReference type="PIR" id="T11321">
    <property type="entry name" value="T11321"/>
</dbReference>
<proteinExistence type="inferred from homology"/>
<geneLocation type="mitochondrion" evidence="3"/>
<dbReference type="EMBL" id="AF116775">
    <property type="protein sequence ID" value="AAD19673.1"/>
    <property type="molecule type" value="Genomic_DNA"/>
</dbReference>
<protein>
    <recommendedName>
        <fullName evidence="2">NADH-ubiquinone oxidoreductase chain 6</fullName>
        <ecNumber evidence="2">7.1.1.2</ecNumber>
    </recommendedName>
</protein>
<evidence type="ECO:0000256" key="1">
    <source>
        <dbReference type="ARBA" id="ARBA00005698"/>
    </source>
</evidence>
<dbReference type="RefSeq" id="NP_050064.1">
    <property type="nucleotide sequence ID" value="NC_000892.1"/>
</dbReference>
<keyword evidence="2" id="KW-0830">Ubiquinone</keyword>
<dbReference type="Gene3D" id="1.20.120.1200">
    <property type="entry name" value="NADH-ubiquinone/plastoquinone oxidoreductase chain 6, subunit NuoJ"/>
    <property type="match status" value="1"/>
</dbReference>